<protein>
    <submittedName>
        <fullName evidence="2">Uncharacterized protein</fullName>
    </submittedName>
</protein>
<dbReference type="EMBL" id="LQZB01000204">
    <property type="protein sequence ID" value="KXU03317.1"/>
    <property type="molecule type" value="Genomic_DNA"/>
</dbReference>
<reference evidence="2 3" key="1">
    <citation type="submission" date="2016-01" db="EMBL/GenBank/DDBJ databases">
        <title>Highly variable Streptococcus oralis are common among viridans streptococci isolated from primates.</title>
        <authorList>
            <person name="Denapaite D."/>
            <person name="Rieger M."/>
            <person name="Koendgen S."/>
            <person name="Brueckner R."/>
            <person name="Ochigava I."/>
            <person name="Kappeler P."/>
            <person name="Maetz-Rensing K."/>
            <person name="Leendertz F."/>
            <person name="Hakenbeck R."/>
        </authorList>
    </citation>
    <scope>NUCLEOTIDE SEQUENCE [LARGE SCALE GENOMIC DNA]</scope>
    <source>
        <strain evidence="2 3">DD24</strain>
    </source>
</reference>
<dbReference type="Proteomes" id="UP000070353">
    <property type="component" value="Unassembled WGS sequence"/>
</dbReference>
<sequence length="40" mass="4478">MELLKVTVQPLADKDKQNSPFSREKGDFCVVTRGNVKTTP</sequence>
<feature type="region of interest" description="Disordered" evidence="1">
    <location>
        <begin position="1"/>
        <end position="23"/>
    </location>
</feature>
<comment type="caution">
    <text evidence="2">The sequence shown here is derived from an EMBL/GenBank/DDBJ whole genome shotgun (WGS) entry which is preliminary data.</text>
</comment>
<evidence type="ECO:0000313" key="3">
    <source>
        <dbReference type="Proteomes" id="UP000070353"/>
    </source>
</evidence>
<feature type="compositionally biased region" description="Basic and acidic residues" evidence="1">
    <location>
        <begin position="12"/>
        <end position="23"/>
    </location>
</feature>
<evidence type="ECO:0000313" key="2">
    <source>
        <dbReference type="EMBL" id="KXU03317.1"/>
    </source>
</evidence>
<name>A0A139QLB8_STROR</name>
<proteinExistence type="predicted"/>
<gene>
    <name evidence="2" type="ORF">SORDD24_01849</name>
</gene>
<dbReference type="AlphaFoldDB" id="A0A139QLB8"/>
<organism evidence="2 3">
    <name type="scientific">Streptococcus oralis</name>
    <dbReference type="NCBI Taxonomy" id="1303"/>
    <lineage>
        <taxon>Bacteria</taxon>
        <taxon>Bacillati</taxon>
        <taxon>Bacillota</taxon>
        <taxon>Bacilli</taxon>
        <taxon>Lactobacillales</taxon>
        <taxon>Streptococcaceae</taxon>
        <taxon>Streptococcus</taxon>
    </lineage>
</organism>
<evidence type="ECO:0000256" key="1">
    <source>
        <dbReference type="SAM" id="MobiDB-lite"/>
    </source>
</evidence>
<accession>A0A139QLB8</accession>